<organism evidence="1 2">
    <name type="scientific">Gossypium tomentosum</name>
    <name type="common">Hawaiian cotton</name>
    <name type="synonym">Gossypium sandvicense</name>
    <dbReference type="NCBI Taxonomy" id="34277"/>
    <lineage>
        <taxon>Eukaryota</taxon>
        <taxon>Viridiplantae</taxon>
        <taxon>Streptophyta</taxon>
        <taxon>Embryophyta</taxon>
        <taxon>Tracheophyta</taxon>
        <taxon>Spermatophyta</taxon>
        <taxon>Magnoliopsida</taxon>
        <taxon>eudicotyledons</taxon>
        <taxon>Gunneridae</taxon>
        <taxon>Pentapetalae</taxon>
        <taxon>rosids</taxon>
        <taxon>malvids</taxon>
        <taxon>Malvales</taxon>
        <taxon>Malvaceae</taxon>
        <taxon>Malvoideae</taxon>
        <taxon>Gossypium</taxon>
    </lineage>
</organism>
<protein>
    <submittedName>
        <fullName evidence="1">Uncharacterized protein</fullName>
    </submittedName>
</protein>
<dbReference type="AlphaFoldDB" id="A0A5D2MLV7"/>
<evidence type="ECO:0000313" key="1">
    <source>
        <dbReference type="EMBL" id="TYH92511.1"/>
    </source>
</evidence>
<sequence>MVFSSSFVSMFNLWLPREPESSPWCLHKKIVRCVMKNSKNSKRLDTGKPNVNVTRSCGRPCEPYNLGYLGHVGPLFEKFHLGPFDSGICN</sequence>
<dbReference type="Proteomes" id="UP000322667">
    <property type="component" value="Chromosome A13"/>
</dbReference>
<gene>
    <name evidence="1" type="ORF">ES332_A13G186100v1</name>
</gene>
<keyword evidence="2" id="KW-1185">Reference proteome</keyword>
<name>A0A5D2MLV7_GOSTO</name>
<dbReference type="EMBL" id="CM017622">
    <property type="protein sequence ID" value="TYH92511.1"/>
    <property type="molecule type" value="Genomic_DNA"/>
</dbReference>
<reference evidence="1 2" key="1">
    <citation type="submission" date="2019-07" db="EMBL/GenBank/DDBJ databases">
        <title>WGS assembly of Gossypium tomentosum.</title>
        <authorList>
            <person name="Chen Z.J."/>
            <person name="Sreedasyam A."/>
            <person name="Ando A."/>
            <person name="Song Q."/>
            <person name="De L."/>
            <person name="Hulse-Kemp A."/>
            <person name="Ding M."/>
            <person name="Ye W."/>
            <person name="Kirkbride R."/>
            <person name="Jenkins J."/>
            <person name="Plott C."/>
            <person name="Lovell J."/>
            <person name="Lin Y.-M."/>
            <person name="Vaughn R."/>
            <person name="Liu B."/>
            <person name="Li W."/>
            <person name="Simpson S."/>
            <person name="Scheffler B."/>
            <person name="Saski C."/>
            <person name="Grover C."/>
            <person name="Hu G."/>
            <person name="Conover J."/>
            <person name="Carlson J."/>
            <person name="Shu S."/>
            <person name="Boston L."/>
            <person name="Williams M."/>
            <person name="Peterson D."/>
            <person name="Mcgee K."/>
            <person name="Jones D."/>
            <person name="Wendel J."/>
            <person name="Stelly D."/>
            <person name="Grimwood J."/>
            <person name="Schmutz J."/>
        </authorList>
    </citation>
    <scope>NUCLEOTIDE SEQUENCE [LARGE SCALE GENOMIC DNA]</scope>
    <source>
        <strain evidence="1">7179.01</strain>
    </source>
</reference>
<proteinExistence type="predicted"/>
<accession>A0A5D2MLV7</accession>
<evidence type="ECO:0000313" key="2">
    <source>
        <dbReference type="Proteomes" id="UP000322667"/>
    </source>
</evidence>